<dbReference type="AlphaFoldDB" id="A0AAV7LFT4"/>
<proteinExistence type="predicted"/>
<protein>
    <submittedName>
        <fullName evidence="1">Uncharacterized protein</fullName>
    </submittedName>
</protein>
<comment type="caution">
    <text evidence="1">The sequence shown here is derived from an EMBL/GenBank/DDBJ whole genome shotgun (WGS) entry which is preliminary data.</text>
</comment>
<dbReference type="EMBL" id="JANPWB010000015">
    <property type="protein sequence ID" value="KAJ1090296.1"/>
    <property type="molecule type" value="Genomic_DNA"/>
</dbReference>
<dbReference type="Proteomes" id="UP001066276">
    <property type="component" value="Chromosome 11"/>
</dbReference>
<gene>
    <name evidence="1" type="ORF">NDU88_003429</name>
</gene>
<organism evidence="1 2">
    <name type="scientific">Pleurodeles waltl</name>
    <name type="common">Iberian ribbed newt</name>
    <dbReference type="NCBI Taxonomy" id="8319"/>
    <lineage>
        <taxon>Eukaryota</taxon>
        <taxon>Metazoa</taxon>
        <taxon>Chordata</taxon>
        <taxon>Craniata</taxon>
        <taxon>Vertebrata</taxon>
        <taxon>Euteleostomi</taxon>
        <taxon>Amphibia</taxon>
        <taxon>Batrachia</taxon>
        <taxon>Caudata</taxon>
        <taxon>Salamandroidea</taxon>
        <taxon>Salamandridae</taxon>
        <taxon>Pleurodelinae</taxon>
        <taxon>Pleurodeles</taxon>
    </lineage>
</organism>
<keyword evidence="2" id="KW-1185">Reference proteome</keyword>
<name>A0AAV7LFT4_PLEWA</name>
<evidence type="ECO:0000313" key="1">
    <source>
        <dbReference type="EMBL" id="KAJ1090296.1"/>
    </source>
</evidence>
<reference evidence="1" key="1">
    <citation type="journal article" date="2022" name="bioRxiv">
        <title>Sequencing and chromosome-scale assembly of the giantPleurodeles waltlgenome.</title>
        <authorList>
            <person name="Brown T."/>
            <person name="Elewa A."/>
            <person name="Iarovenko S."/>
            <person name="Subramanian E."/>
            <person name="Araus A.J."/>
            <person name="Petzold A."/>
            <person name="Susuki M."/>
            <person name="Suzuki K.-i.T."/>
            <person name="Hayashi T."/>
            <person name="Toyoda A."/>
            <person name="Oliveira C."/>
            <person name="Osipova E."/>
            <person name="Leigh N.D."/>
            <person name="Simon A."/>
            <person name="Yun M.H."/>
        </authorList>
    </citation>
    <scope>NUCLEOTIDE SEQUENCE</scope>
    <source>
        <strain evidence="1">20211129_DDA</strain>
        <tissue evidence="1">Liver</tissue>
    </source>
</reference>
<evidence type="ECO:0000313" key="2">
    <source>
        <dbReference type="Proteomes" id="UP001066276"/>
    </source>
</evidence>
<accession>A0AAV7LFT4</accession>
<sequence length="87" mass="9906">MFFPHRVVRRTRKVTGCINIASVRTRSLGIDAAGRAHREYDTSHWPCYGPMRRVQAPICKGAIPLKATLSDGREASTDFPWLHERTQ</sequence>